<dbReference type="EMBL" id="GBRH01253222">
    <property type="protein sequence ID" value="JAD44673.1"/>
    <property type="molecule type" value="Transcribed_RNA"/>
</dbReference>
<protein>
    <submittedName>
        <fullName evidence="1">Uncharacterized protein</fullName>
    </submittedName>
</protein>
<reference evidence="1" key="1">
    <citation type="submission" date="2014-09" db="EMBL/GenBank/DDBJ databases">
        <authorList>
            <person name="Magalhaes I.L.F."/>
            <person name="Oliveira U."/>
            <person name="Santos F.R."/>
            <person name="Vidigal T.H.D.A."/>
            <person name="Brescovit A.D."/>
            <person name="Santos A.J."/>
        </authorList>
    </citation>
    <scope>NUCLEOTIDE SEQUENCE</scope>
    <source>
        <tissue evidence="1">Shoot tissue taken approximately 20 cm above the soil surface</tissue>
    </source>
</reference>
<organism evidence="1">
    <name type="scientific">Arundo donax</name>
    <name type="common">Giant reed</name>
    <name type="synonym">Donax arundinaceus</name>
    <dbReference type="NCBI Taxonomy" id="35708"/>
    <lineage>
        <taxon>Eukaryota</taxon>
        <taxon>Viridiplantae</taxon>
        <taxon>Streptophyta</taxon>
        <taxon>Embryophyta</taxon>
        <taxon>Tracheophyta</taxon>
        <taxon>Spermatophyta</taxon>
        <taxon>Magnoliopsida</taxon>
        <taxon>Liliopsida</taxon>
        <taxon>Poales</taxon>
        <taxon>Poaceae</taxon>
        <taxon>PACMAD clade</taxon>
        <taxon>Arundinoideae</taxon>
        <taxon>Arundineae</taxon>
        <taxon>Arundo</taxon>
    </lineage>
</organism>
<evidence type="ECO:0000313" key="1">
    <source>
        <dbReference type="EMBL" id="JAD44673.1"/>
    </source>
</evidence>
<name>A0A0A9A434_ARUDO</name>
<reference evidence="1" key="2">
    <citation type="journal article" date="2015" name="Data Brief">
        <title>Shoot transcriptome of the giant reed, Arundo donax.</title>
        <authorList>
            <person name="Barrero R.A."/>
            <person name="Guerrero F.D."/>
            <person name="Moolhuijzen P."/>
            <person name="Goolsby J.A."/>
            <person name="Tidwell J."/>
            <person name="Bellgard S.E."/>
            <person name="Bellgard M.I."/>
        </authorList>
    </citation>
    <scope>NUCLEOTIDE SEQUENCE</scope>
    <source>
        <tissue evidence="1">Shoot tissue taken approximately 20 cm above the soil surface</tissue>
    </source>
</reference>
<sequence>MWMQSVTSPKIYMQFEDRRIFMEHPLLYEARALFSLC</sequence>
<accession>A0A0A9A434</accession>
<dbReference type="AlphaFoldDB" id="A0A0A9A434"/>
<proteinExistence type="predicted"/>